<dbReference type="AlphaFoldDB" id="A0AAN5IFF0"/>
<feature type="non-terminal residue" evidence="4">
    <location>
        <position position="1"/>
    </location>
</feature>
<evidence type="ECO:0000256" key="1">
    <source>
        <dbReference type="ARBA" id="ARBA00006803"/>
    </source>
</evidence>
<keyword evidence="2" id="KW-0472">Membrane</keyword>
<name>A0AAN5IFF0_9BILA</name>
<reference evidence="5" key="1">
    <citation type="submission" date="2022-10" db="EMBL/GenBank/DDBJ databases">
        <title>Genome assembly of Pristionchus species.</title>
        <authorList>
            <person name="Yoshida K."/>
            <person name="Sommer R.J."/>
        </authorList>
    </citation>
    <scope>NUCLEOTIDE SEQUENCE [LARGE SCALE GENOMIC DNA]</scope>
    <source>
        <strain evidence="5">RS5460</strain>
    </source>
</reference>
<gene>
    <name evidence="4" type="ORF">PMAYCL1PPCAC_33029</name>
</gene>
<dbReference type="EMBL" id="BTRK01000006">
    <property type="protein sequence ID" value="GMR62834.1"/>
    <property type="molecule type" value="Genomic_DNA"/>
</dbReference>
<accession>A0AAN5IFF0</accession>
<keyword evidence="5" id="KW-1185">Reference proteome</keyword>
<keyword evidence="2" id="KW-1133">Transmembrane helix</keyword>
<dbReference type="GO" id="GO:0007606">
    <property type="term" value="P:sensory perception of chemical stimulus"/>
    <property type="evidence" value="ECO:0007669"/>
    <property type="project" value="InterPro"/>
</dbReference>
<feature type="transmembrane region" description="Helical" evidence="2">
    <location>
        <begin position="35"/>
        <end position="53"/>
    </location>
</feature>
<evidence type="ECO:0000256" key="3">
    <source>
        <dbReference type="SAM" id="SignalP"/>
    </source>
</evidence>
<evidence type="ECO:0000313" key="5">
    <source>
        <dbReference type="Proteomes" id="UP001328107"/>
    </source>
</evidence>
<dbReference type="Proteomes" id="UP001328107">
    <property type="component" value="Unassembled WGS sequence"/>
</dbReference>
<proteinExistence type="inferred from homology"/>
<feature type="chain" id="PRO_5042922385" description="G protein-coupled receptor" evidence="3">
    <location>
        <begin position="20"/>
        <end position="205"/>
    </location>
</feature>
<keyword evidence="2" id="KW-0812">Transmembrane</keyword>
<feature type="transmembrane region" description="Helical" evidence="2">
    <location>
        <begin position="135"/>
        <end position="157"/>
    </location>
</feature>
<comment type="caution">
    <text evidence="4">The sequence shown here is derived from an EMBL/GenBank/DDBJ whole genome shotgun (WGS) entry which is preliminary data.</text>
</comment>
<dbReference type="InterPro" id="IPR004151">
    <property type="entry name" value="7TM_GPCR_serpentine_rcpt_Sre"/>
</dbReference>
<evidence type="ECO:0008006" key="6">
    <source>
        <dbReference type="Google" id="ProtNLM"/>
    </source>
</evidence>
<evidence type="ECO:0000313" key="4">
    <source>
        <dbReference type="EMBL" id="GMR62834.1"/>
    </source>
</evidence>
<feature type="transmembrane region" description="Helical" evidence="2">
    <location>
        <begin position="59"/>
        <end position="79"/>
    </location>
</feature>
<keyword evidence="3" id="KW-0732">Signal</keyword>
<sequence length="205" mass="24154">GWIMGVVILLDVMMERVFAFWRCQTYDDQSNACPRAAAGLLVTEYILFGFLGFTVTQNWISFDLFVLLLFSVSIITYLVSESNKSLFQIFPISQWILMKRIKKREQDRFEIRMYNVNGRFQIHDLKRSMHMLRNYVFFQGFSWFIAVTVASYFQFAILPAHPDYGMLAEQLGYLINSPRAIVSMMIPMTYHNGIRQTILHMLKKR</sequence>
<dbReference type="Pfam" id="PF03125">
    <property type="entry name" value="Sre"/>
    <property type="match status" value="1"/>
</dbReference>
<comment type="similarity">
    <text evidence="1">Belongs to the nematode receptor-like protein sre family.</text>
</comment>
<protein>
    <recommendedName>
        <fullName evidence="6">G protein-coupled receptor</fullName>
    </recommendedName>
</protein>
<organism evidence="4 5">
    <name type="scientific">Pristionchus mayeri</name>
    <dbReference type="NCBI Taxonomy" id="1317129"/>
    <lineage>
        <taxon>Eukaryota</taxon>
        <taxon>Metazoa</taxon>
        <taxon>Ecdysozoa</taxon>
        <taxon>Nematoda</taxon>
        <taxon>Chromadorea</taxon>
        <taxon>Rhabditida</taxon>
        <taxon>Rhabditina</taxon>
        <taxon>Diplogasteromorpha</taxon>
        <taxon>Diplogasteroidea</taxon>
        <taxon>Neodiplogasteridae</taxon>
        <taxon>Pristionchus</taxon>
    </lineage>
</organism>
<evidence type="ECO:0000256" key="2">
    <source>
        <dbReference type="SAM" id="Phobius"/>
    </source>
</evidence>
<dbReference type="GO" id="GO:0016020">
    <property type="term" value="C:membrane"/>
    <property type="evidence" value="ECO:0007669"/>
    <property type="project" value="InterPro"/>
</dbReference>
<feature type="signal peptide" evidence="3">
    <location>
        <begin position="1"/>
        <end position="19"/>
    </location>
</feature>